<evidence type="ECO:0000313" key="8">
    <source>
        <dbReference type="EMBL" id="TDN44026.1"/>
    </source>
</evidence>
<evidence type="ECO:0000313" key="9">
    <source>
        <dbReference type="Proteomes" id="UP000295764"/>
    </source>
</evidence>
<name>A0A4R6DH23_9MICO</name>
<comment type="subcellular location">
    <subcellularLocation>
        <location evidence="1">Cell membrane</location>
        <topology evidence="1">Multi-pass membrane protein</topology>
    </subcellularLocation>
</comment>
<dbReference type="PANTHER" id="PTHR30250">
    <property type="entry name" value="PST FAMILY PREDICTED COLANIC ACID TRANSPORTER"/>
    <property type="match status" value="1"/>
</dbReference>
<dbReference type="PANTHER" id="PTHR30250:SF10">
    <property type="entry name" value="LIPOPOLYSACCHARIDE BIOSYNTHESIS PROTEIN WZXC"/>
    <property type="match status" value="1"/>
</dbReference>
<keyword evidence="6 7" id="KW-0472">Membrane</keyword>
<gene>
    <name evidence="8" type="ORF">EDF64_106200</name>
</gene>
<feature type="transmembrane region" description="Helical" evidence="7">
    <location>
        <begin position="453"/>
        <end position="474"/>
    </location>
</feature>
<dbReference type="Pfam" id="PF13440">
    <property type="entry name" value="Polysacc_synt_3"/>
    <property type="match status" value="1"/>
</dbReference>
<dbReference type="AlphaFoldDB" id="A0A4R6DH23"/>
<evidence type="ECO:0000256" key="6">
    <source>
        <dbReference type="ARBA" id="ARBA00023136"/>
    </source>
</evidence>
<evidence type="ECO:0000256" key="2">
    <source>
        <dbReference type="ARBA" id="ARBA00007430"/>
    </source>
</evidence>
<evidence type="ECO:0000256" key="3">
    <source>
        <dbReference type="ARBA" id="ARBA00022475"/>
    </source>
</evidence>
<reference evidence="8 9" key="1">
    <citation type="submission" date="2019-03" db="EMBL/GenBank/DDBJ databases">
        <title>Genomic analyses of the natural microbiome of Caenorhabditis elegans.</title>
        <authorList>
            <person name="Samuel B."/>
        </authorList>
    </citation>
    <scope>NUCLEOTIDE SEQUENCE [LARGE SCALE GENOMIC DNA]</scope>
    <source>
        <strain evidence="8 9">JUb65</strain>
    </source>
</reference>
<keyword evidence="4 7" id="KW-0812">Transmembrane</keyword>
<feature type="transmembrane region" description="Helical" evidence="7">
    <location>
        <begin position="426"/>
        <end position="447"/>
    </location>
</feature>
<dbReference type="GO" id="GO:0005886">
    <property type="term" value="C:plasma membrane"/>
    <property type="evidence" value="ECO:0007669"/>
    <property type="project" value="UniProtKB-SubCell"/>
</dbReference>
<feature type="transmembrane region" description="Helical" evidence="7">
    <location>
        <begin position="125"/>
        <end position="147"/>
    </location>
</feature>
<dbReference type="RefSeq" id="WP_133519999.1">
    <property type="nucleotide sequence ID" value="NZ_SNVW01000006.1"/>
</dbReference>
<evidence type="ECO:0000256" key="5">
    <source>
        <dbReference type="ARBA" id="ARBA00022989"/>
    </source>
</evidence>
<accession>A0A4R6DH23</accession>
<feature type="transmembrane region" description="Helical" evidence="7">
    <location>
        <begin position="96"/>
        <end position="119"/>
    </location>
</feature>
<feature type="transmembrane region" description="Helical" evidence="7">
    <location>
        <begin position="298"/>
        <end position="317"/>
    </location>
</feature>
<dbReference type="OrthoDB" id="9770347at2"/>
<keyword evidence="5 7" id="KW-1133">Transmembrane helix</keyword>
<feature type="transmembrane region" description="Helical" evidence="7">
    <location>
        <begin position="367"/>
        <end position="388"/>
    </location>
</feature>
<dbReference type="Proteomes" id="UP000295764">
    <property type="component" value="Unassembled WGS sequence"/>
</dbReference>
<evidence type="ECO:0000256" key="7">
    <source>
        <dbReference type="SAM" id="Phobius"/>
    </source>
</evidence>
<feature type="transmembrane region" description="Helical" evidence="7">
    <location>
        <begin position="159"/>
        <end position="179"/>
    </location>
</feature>
<feature type="transmembrane region" description="Helical" evidence="7">
    <location>
        <begin position="394"/>
        <end position="414"/>
    </location>
</feature>
<dbReference type="InterPro" id="IPR050833">
    <property type="entry name" value="Poly_Biosynth_Transport"/>
</dbReference>
<comment type="caution">
    <text evidence="8">The sequence shown here is derived from an EMBL/GenBank/DDBJ whole genome shotgun (WGS) entry which is preliminary data.</text>
</comment>
<evidence type="ECO:0000256" key="1">
    <source>
        <dbReference type="ARBA" id="ARBA00004651"/>
    </source>
</evidence>
<organism evidence="8 9">
    <name type="scientific">Curtobacterium flaccumfaciens</name>
    <dbReference type="NCBI Taxonomy" id="2035"/>
    <lineage>
        <taxon>Bacteria</taxon>
        <taxon>Bacillati</taxon>
        <taxon>Actinomycetota</taxon>
        <taxon>Actinomycetes</taxon>
        <taxon>Micrococcales</taxon>
        <taxon>Microbacteriaceae</taxon>
        <taxon>Curtobacterium</taxon>
    </lineage>
</organism>
<evidence type="ECO:0000256" key="4">
    <source>
        <dbReference type="ARBA" id="ARBA00022692"/>
    </source>
</evidence>
<comment type="similarity">
    <text evidence="2">Belongs to the polysaccharide synthase family.</text>
</comment>
<sequence length="497" mass="50440">MRTRTTAPDWADSRELGSAATRGVVASALTTWGRFSIQLVTMILVARMIGPSEFGAAATALVAVTAAELVRSGGITWLVSRAPALSAGAASTLHRLSIAVGALVALALLVAGALTPAAVLPAGVWTFPLLAVVFLAAGVGAVPTALLARNLRFRPIGTAEVAAAVVSCTVAISAAAAGLGGGAPLLQAASYAVVLCGIVVARTPWRPGVAAPLRTLRAELAFAGNATVSQGLEWLVRSFDRLVVAALFGTAAAGVYVQASQLVVLPVEQVNGPLRRVAVPALARLVEDPARYRTAFRAVLLLACSVLWPALAVLAVLAEPAVVSLFGTAWAESVPLFRAMVPLGMATVVTSVTTFVALSHGLAGRQTLWDCFVSRPLTVVAFFVGSAWGVTGVAVGASVVTVLLTVPGFLVIAARAGLAVRDLLSALVEPAVVAAVCTAVALLLTTATDLPQLGTLTVAGGSAIVVWAVLLLALPRTRTLVARARRRGVTLAGPAAG</sequence>
<keyword evidence="3" id="KW-1003">Cell membrane</keyword>
<proteinExistence type="inferred from homology"/>
<feature type="transmembrane region" description="Helical" evidence="7">
    <location>
        <begin position="337"/>
        <end position="358"/>
    </location>
</feature>
<dbReference type="EMBL" id="SNVW01000006">
    <property type="protein sequence ID" value="TDN44026.1"/>
    <property type="molecule type" value="Genomic_DNA"/>
</dbReference>
<protein>
    <submittedName>
        <fullName evidence="8">O-antigen/teichoic acid export membrane protein</fullName>
    </submittedName>
</protein>